<feature type="domain" description="CBS" evidence="2">
    <location>
        <begin position="7"/>
        <end position="62"/>
    </location>
</feature>
<dbReference type="EMBL" id="VWSH01000004">
    <property type="protein sequence ID" value="KAA5532587.1"/>
    <property type="molecule type" value="Genomic_DNA"/>
</dbReference>
<dbReference type="InterPro" id="IPR000644">
    <property type="entry name" value="CBS_dom"/>
</dbReference>
<evidence type="ECO:0000313" key="3">
    <source>
        <dbReference type="EMBL" id="KAA5532587.1"/>
    </source>
</evidence>
<protein>
    <submittedName>
        <fullName evidence="3">CBS domain-containing protein</fullName>
    </submittedName>
</protein>
<proteinExistence type="predicted"/>
<name>A0A5M6CBT7_9BACT</name>
<dbReference type="RefSeq" id="WP_150034090.1">
    <property type="nucleotide sequence ID" value="NZ_VWSH01000004.1"/>
</dbReference>
<gene>
    <name evidence="3" type="ORF">F0919_17550</name>
</gene>
<dbReference type="PROSITE" id="PS51371">
    <property type="entry name" value="CBS"/>
    <property type="match status" value="1"/>
</dbReference>
<dbReference type="Pfam" id="PF00571">
    <property type="entry name" value="CBS"/>
    <property type="match status" value="2"/>
</dbReference>
<dbReference type="Proteomes" id="UP000323632">
    <property type="component" value="Unassembled WGS sequence"/>
</dbReference>
<dbReference type="Gene3D" id="3.10.580.10">
    <property type="entry name" value="CBS-domain"/>
    <property type="match status" value="1"/>
</dbReference>
<dbReference type="AlphaFoldDB" id="A0A5M6CBT7"/>
<dbReference type="InterPro" id="IPR046342">
    <property type="entry name" value="CBS_dom_sf"/>
</dbReference>
<keyword evidence="4" id="KW-1185">Reference proteome</keyword>
<organism evidence="3 4">
    <name type="scientific">Taibaiella lutea</name>
    <dbReference type="NCBI Taxonomy" id="2608001"/>
    <lineage>
        <taxon>Bacteria</taxon>
        <taxon>Pseudomonadati</taxon>
        <taxon>Bacteroidota</taxon>
        <taxon>Chitinophagia</taxon>
        <taxon>Chitinophagales</taxon>
        <taxon>Chitinophagaceae</taxon>
        <taxon>Taibaiella</taxon>
    </lineage>
</organism>
<evidence type="ECO:0000256" key="1">
    <source>
        <dbReference type="PROSITE-ProRule" id="PRU00703"/>
    </source>
</evidence>
<sequence>MFIYQLISSEIPSLTMEDTGDKALQLMQDHQISNITIVEGDEYKALIKEEDLLNWETPEKALSSADFTNFKPVVYGNQHPYEAIRRALQQNISIVPVLNEDNKYMGSVSRNALFEFICNNSGLDKSGGILCLEAKPANYSLSEIARICESNDVIITNLQVFTYPNQELMEIVIKTNTKDIQSLVASFERYEYEVKEVFGEMPAMESMIDRYQSLMHYINM</sequence>
<evidence type="ECO:0000259" key="2">
    <source>
        <dbReference type="PROSITE" id="PS51371"/>
    </source>
</evidence>
<evidence type="ECO:0000313" key="4">
    <source>
        <dbReference type="Proteomes" id="UP000323632"/>
    </source>
</evidence>
<reference evidence="3 4" key="1">
    <citation type="submission" date="2019-09" db="EMBL/GenBank/DDBJ databases">
        <title>Genome sequence and assembly of Taibaiella sp.</title>
        <authorList>
            <person name="Chhetri G."/>
        </authorList>
    </citation>
    <scope>NUCLEOTIDE SEQUENCE [LARGE SCALE GENOMIC DNA]</scope>
    <source>
        <strain evidence="3 4">KVB11</strain>
    </source>
</reference>
<dbReference type="SUPFAM" id="SSF54631">
    <property type="entry name" value="CBS-domain pair"/>
    <property type="match status" value="1"/>
</dbReference>
<comment type="caution">
    <text evidence="3">The sequence shown here is derived from an EMBL/GenBank/DDBJ whole genome shotgun (WGS) entry which is preliminary data.</text>
</comment>
<accession>A0A5M6CBT7</accession>
<keyword evidence="1" id="KW-0129">CBS domain</keyword>